<dbReference type="Gene3D" id="3.30.470.20">
    <property type="entry name" value="ATP-grasp fold, B domain"/>
    <property type="match status" value="1"/>
</dbReference>
<keyword evidence="15 17" id="KW-0961">Cell wall biogenesis/degradation</keyword>
<evidence type="ECO:0000313" key="23">
    <source>
        <dbReference type="EMBL" id="PAS92456.1"/>
    </source>
</evidence>
<evidence type="ECO:0000256" key="10">
    <source>
        <dbReference type="ARBA" id="ARBA00022840"/>
    </source>
</evidence>
<dbReference type="PROSITE" id="PS00844">
    <property type="entry name" value="DALA_DALA_LIGASE_2"/>
    <property type="match status" value="1"/>
</dbReference>
<evidence type="ECO:0000256" key="15">
    <source>
        <dbReference type="ARBA" id="ARBA00023316"/>
    </source>
</evidence>
<dbReference type="NCBIfam" id="NF002378">
    <property type="entry name" value="PRK01372.1"/>
    <property type="match status" value="1"/>
</dbReference>
<keyword evidence="12 17" id="KW-0133">Cell shape</keyword>
<evidence type="ECO:0000256" key="20">
    <source>
        <dbReference type="PROSITE-ProRule" id="PRU00409"/>
    </source>
</evidence>
<comment type="catalytic activity">
    <reaction evidence="16 17">
        <text>2 D-alanine + ATP = D-alanyl-D-alanine + ADP + phosphate + H(+)</text>
        <dbReference type="Rhea" id="RHEA:11224"/>
        <dbReference type="ChEBI" id="CHEBI:15378"/>
        <dbReference type="ChEBI" id="CHEBI:30616"/>
        <dbReference type="ChEBI" id="CHEBI:43474"/>
        <dbReference type="ChEBI" id="CHEBI:57416"/>
        <dbReference type="ChEBI" id="CHEBI:57822"/>
        <dbReference type="ChEBI" id="CHEBI:456216"/>
        <dbReference type="EC" id="6.3.2.4"/>
    </reaction>
</comment>
<reference evidence="22 25" key="1">
    <citation type="submission" date="2016-08" db="EMBL/GenBank/DDBJ databases">
        <title>Candidatus Dactylopiibacterium carminicum genome sequence.</title>
        <authorList>
            <person name="Ramirez-Puebla S.T."/>
            <person name="Ormeno-Orrillo E."/>
            <person name="Vera-Ponce De Leon A."/>
            <person name="Luis L."/>
            <person name="Sanchez-Flores A."/>
            <person name="Monica R."/>
            <person name="Martinez-Romero E."/>
        </authorList>
    </citation>
    <scope>NUCLEOTIDE SEQUENCE [LARGE SCALE GENOMIC DNA]</scope>
    <source>
        <strain evidence="22">END1</strain>
    </source>
</reference>
<evidence type="ECO:0000256" key="12">
    <source>
        <dbReference type="ARBA" id="ARBA00022960"/>
    </source>
</evidence>
<dbReference type="Gene3D" id="3.40.50.20">
    <property type="match status" value="1"/>
</dbReference>
<dbReference type="InterPro" id="IPR016185">
    <property type="entry name" value="PreATP-grasp_dom_sf"/>
</dbReference>
<evidence type="ECO:0000256" key="9">
    <source>
        <dbReference type="ARBA" id="ARBA00022741"/>
    </source>
</evidence>
<evidence type="ECO:0000256" key="8">
    <source>
        <dbReference type="ARBA" id="ARBA00022723"/>
    </source>
</evidence>
<comment type="pathway">
    <text evidence="17">Cell wall biogenesis; peptidoglycan biosynthesis.</text>
</comment>
<comment type="cofactor">
    <cofactor evidence="19">
        <name>Mg(2+)</name>
        <dbReference type="ChEBI" id="CHEBI:18420"/>
    </cofactor>
    <cofactor evidence="19">
        <name>Mn(2+)</name>
        <dbReference type="ChEBI" id="CHEBI:29035"/>
    </cofactor>
    <text evidence="19">Binds 2 magnesium or manganese ions per subunit.</text>
</comment>
<evidence type="ECO:0000256" key="18">
    <source>
        <dbReference type="PIRSR" id="PIRSR039102-1"/>
    </source>
</evidence>
<comment type="similarity">
    <text evidence="4 17">Belongs to the D-alanine--D-alanine ligase family.</text>
</comment>
<dbReference type="InterPro" id="IPR013815">
    <property type="entry name" value="ATP_grasp_subdomain_1"/>
</dbReference>
<dbReference type="EC" id="6.3.2.4" evidence="5 17"/>
<name>A0A272EQV1_9RHOO</name>
<dbReference type="Proteomes" id="UP000216107">
    <property type="component" value="Unassembled WGS sequence"/>
</dbReference>
<evidence type="ECO:0000256" key="19">
    <source>
        <dbReference type="PIRSR" id="PIRSR039102-3"/>
    </source>
</evidence>
<dbReference type="GO" id="GO:0005829">
    <property type="term" value="C:cytosol"/>
    <property type="evidence" value="ECO:0007669"/>
    <property type="project" value="TreeGrafter"/>
</dbReference>
<dbReference type="EMBL" id="MDUX01000024">
    <property type="protein sequence ID" value="KAF7599299.1"/>
    <property type="molecule type" value="Genomic_DNA"/>
</dbReference>
<comment type="function">
    <text evidence="2 17">Cell wall formation.</text>
</comment>
<comment type="subcellular location">
    <subcellularLocation>
        <location evidence="3 17">Cytoplasm</location>
    </subcellularLocation>
</comment>
<feature type="binding site" evidence="19">
    <location>
        <position position="254"/>
    </location>
    <ligand>
        <name>Mg(2+)</name>
        <dbReference type="ChEBI" id="CHEBI:18420"/>
        <label>1</label>
    </ligand>
</feature>
<feature type="binding site" evidence="19">
    <location>
        <position position="267"/>
    </location>
    <ligand>
        <name>Mg(2+)</name>
        <dbReference type="ChEBI" id="CHEBI:18420"/>
        <label>1</label>
    </ligand>
</feature>
<dbReference type="Pfam" id="PF07478">
    <property type="entry name" value="Dala_Dala_lig_C"/>
    <property type="match status" value="1"/>
</dbReference>
<dbReference type="SUPFAM" id="SSF52440">
    <property type="entry name" value="PreATP-grasp domain"/>
    <property type="match status" value="1"/>
</dbReference>
<dbReference type="EMBL" id="NMRN01000038">
    <property type="protein sequence ID" value="PAS92456.1"/>
    <property type="molecule type" value="Genomic_DNA"/>
</dbReference>
<evidence type="ECO:0000256" key="1">
    <source>
        <dbReference type="ARBA" id="ARBA00001936"/>
    </source>
</evidence>
<dbReference type="InterPro" id="IPR000291">
    <property type="entry name" value="D-Ala_lig_Van_CS"/>
</dbReference>
<sequence>MEQNFGKVAVLMGGSSSERQISLNSGNAVLSALRSAGVDAHAFDPAEQSVWQLREQGFARAFIALHGRFGEDGTLQGALQALGIPYTGSGVMASALSMDKWRAKLVWLAAGVPTPKYRLLTPGIDFTAVMEALGLPLIIKPAREGSSIGVSKVETPAEFGAAYEQAARCDALVIAEEFVAGQEMTAGVLGDQTLPLVRIEMSPGNAYDYENKYFTDKAHYHCPAGVSSELEEAVQRDALRAFQVLGCRGWGRADVIVRADGSYSFLEMNTAPGMTDHSLVPMAARAAGMSFAQLCLRILEQAALD</sequence>
<dbReference type="Proteomes" id="UP000623509">
    <property type="component" value="Unassembled WGS sequence"/>
</dbReference>
<dbReference type="GO" id="GO:0008360">
    <property type="term" value="P:regulation of cell shape"/>
    <property type="evidence" value="ECO:0007669"/>
    <property type="project" value="UniProtKB-KW"/>
</dbReference>
<feature type="domain" description="ATP-grasp" evidence="21">
    <location>
        <begin position="104"/>
        <end position="300"/>
    </location>
</feature>
<evidence type="ECO:0000256" key="2">
    <source>
        <dbReference type="ARBA" id="ARBA00003921"/>
    </source>
</evidence>
<dbReference type="GO" id="GO:0046872">
    <property type="term" value="F:metal ion binding"/>
    <property type="evidence" value="ECO:0007669"/>
    <property type="project" value="UniProtKB-KW"/>
</dbReference>
<gene>
    <name evidence="17" type="primary">ddl</name>
    <name evidence="22" type="ORF">BGI27_08820</name>
    <name evidence="23" type="ORF">CGU29_11540</name>
</gene>
<evidence type="ECO:0000256" key="13">
    <source>
        <dbReference type="ARBA" id="ARBA00022984"/>
    </source>
</evidence>
<dbReference type="InterPro" id="IPR011127">
    <property type="entry name" value="Dala_Dala_lig_N"/>
</dbReference>
<dbReference type="Gene3D" id="3.30.1490.20">
    <property type="entry name" value="ATP-grasp fold, A domain"/>
    <property type="match status" value="1"/>
</dbReference>
<dbReference type="RefSeq" id="WP_095524541.1">
    <property type="nucleotide sequence ID" value="NZ_MDUX01000024.1"/>
</dbReference>
<dbReference type="PIRSF" id="PIRSF039102">
    <property type="entry name" value="Ddl/VanB"/>
    <property type="match status" value="1"/>
</dbReference>
<evidence type="ECO:0000256" key="5">
    <source>
        <dbReference type="ARBA" id="ARBA00012216"/>
    </source>
</evidence>
<feature type="active site" evidence="18">
    <location>
        <position position="278"/>
    </location>
</feature>
<keyword evidence="9 20" id="KW-0547">Nucleotide-binding</keyword>
<dbReference type="SUPFAM" id="SSF56059">
    <property type="entry name" value="Glutathione synthetase ATP-binding domain-like"/>
    <property type="match status" value="1"/>
</dbReference>
<evidence type="ECO:0000256" key="7">
    <source>
        <dbReference type="ARBA" id="ARBA00022598"/>
    </source>
</evidence>
<accession>A0A272EQV1</accession>
<evidence type="ECO:0000256" key="4">
    <source>
        <dbReference type="ARBA" id="ARBA00010871"/>
    </source>
</evidence>
<organism evidence="23 24">
    <name type="scientific">Candidatus Dactylopiibacterium carminicum</name>
    <dbReference type="NCBI Taxonomy" id="857335"/>
    <lineage>
        <taxon>Bacteria</taxon>
        <taxon>Pseudomonadati</taxon>
        <taxon>Pseudomonadota</taxon>
        <taxon>Betaproteobacteria</taxon>
        <taxon>Rhodocyclales</taxon>
        <taxon>Rhodocyclaceae</taxon>
        <taxon>Candidatus Dactylopiibacterium</taxon>
    </lineage>
</organism>
<keyword evidence="10 20" id="KW-0067">ATP-binding</keyword>
<dbReference type="UniPathway" id="UPA00219"/>
<dbReference type="FunFam" id="3.30.470.20:FF:000008">
    <property type="entry name" value="D-alanine--D-alanine ligase"/>
    <property type="match status" value="1"/>
</dbReference>
<dbReference type="PROSITE" id="PS50975">
    <property type="entry name" value="ATP_GRASP"/>
    <property type="match status" value="1"/>
</dbReference>
<keyword evidence="7 17" id="KW-0436">Ligase</keyword>
<dbReference type="GO" id="GO:0071555">
    <property type="term" value="P:cell wall organization"/>
    <property type="evidence" value="ECO:0007669"/>
    <property type="project" value="UniProtKB-KW"/>
</dbReference>
<keyword evidence="6 17" id="KW-0963">Cytoplasm</keyword>
<dbReference type="HAMAP" id="MF_00047">
    <property type="entry name" value="Dala_Dala_lig"/>
    <property type="match status" value="1"/>
</dbReference>
<dbReference type="AlphaFoldDB" id="A0A272EQV1"/>
<evidence type="ECO:0000313" key="24">
    <source>
        <dbReference type="Proteomes" id="UP000216107"/>
    </source>
</evidence>
<feature type="binding site" evidence="19">
    <location>
        <position position="269"/>
    </location>
    <ligand>
        <name>Mg(2+)</name>
        <dbReference type="ChEBI" id="CHEBI:18420"/>
        <label>2</label>
    </ligand>
</feature>
<dbReference type="InterPro" id="IPR011095">
    <property type="entry name" value="Dala_Dala_lig_C"/>
</dbReference>
<dbReference type="GO" id="GO:0008716">
    <property type="term" value="F:D-alanine-D-alanine ligase activity"/>
    <property type="evidence" value="ECO:0007669"/>
    <property type="project" value="UniProtKB-UniRule"/>
</dbReference>
<keyword evidence="14 19" id="KW-0464">Manganese</keyword>
<dbReference type="InterPro" id="IPR011761">
    <property type="entry name" value="ATP-grasp"/>
</dbReference>
<protein>
    <recommendedName>
        <fullName evidence="5 17">D-alanine--D-alanine ligase</fullName>
        <ecNumber evidence="5 17">6.3.2.4</ecNumber>
    </recommendedName>
    <alternativeName>
        <fullName evidence="17">D-Ala-D-Ala ligase</fullName>
    </alternativeName>
    <alternativeName>
        <fullName evidence="17">D-alanylalanine synthetase</fullName>
    </alternativeName>
</protein>
<dbReference type="PROSITE" id="PS00843">
    <property type="entry name" value="DALA_DALA_LIGASE_1"/>
    <property type="match status" value="1"/>
</dbReference>
<dbReference type="OrthoDB" id="9813261at2"/>
<dbReference type="GO" id="GO:0005524">
    <property type="term" value="F:ATP binding"/>
    <property type="evidence" value="ECO:0007669"/>
    <property type="project" value="UniProtKB-UniRule"/>
</dbReference>
<dbReference type="PANTHER" id="PTHR23132">
    <property type="entry name" value="D-ALANINE--D-ALANINE LIGASE"/>
    <property type="match status" value="1"/>
</dbReference>
<comment type="cofactor">
    <cofactor evidence="1">
        <name>Mn(2+)</name>
        <dbReference type="ChEBI" id="CHEBI:29035"/>
    </cofactor>
</comment>
<dbReference type="NCBIfam" id="TIGR01205">
    <property type="entry name" value="D_ala_D_alaTIGR"/>
    <property type="match status" value="1"/>
</dbReference>
<evidence type="ECO:0000256" key="14">
    <source>
        <dbReference type="ARBA" id="ARBA00023211"/>
    </source>
</evidence>
<keyword evidence="13 17" id="KW-0573">Peptidoglycan synthesis</keyword>
<evidence type="ECO:0000256" key="16">
    <source>
        <dbReference type="ARBA" id="ARBA00047614"/>
    </source>
</evidence>
<dbReference type="Pfam" id="PF01820">
    <property type="entry name" value="Dala_Dala_lig_N"/>
    <property type="match status" value="1"/>
</dbReference>
<dbReference type="FunFam" id="3.40.50.20:FF:000013">
    <property type="entry name" value="D-alanine--D-alanine ligase"/>
    <property type="match status" value="1"/>
</dbReference>
<keyword evidence="8 19" id="KW-0479">Metal-binding</keyword>
<evidence type="ECO:0000313" key="25">
    <source>
        <dbReference type="Proteomes" id="UP000623509"/>
    </source>
</evidence>
<dbReference type="InterPro" id="IPR005905">
    <property type="entry name" value="D_ala_D_ala"/>
</dbReference>
<evidence type="ECO:0000256" key="11">
    <source>
        <dbReference type="ARBA" id="ARBA00022842"/>
    </source>
</evidence>
<evidence type="ECO:0000256" key="3">
    <source>
        <dbReference type="ARBA" id="ARBA00004496"/>
    </source>
</evidence>
<reference evidence="23 24" key="2">
    <citation type="submission" date="2017-07" db="EMBL/GenBank/DDBJ databases">
        <title>Candidatus Dactylopiibacterium carminicum, a nitrogen-fixing symbiont of the cochineal insect Dactylopius coccus and Dactylopius opuntiae (Hemiptera: Coccoidea: Dactylopiidae).</title>
        <authorList>
            <person name="Vera A."/>
        </authorList>
    </citation>
    <scope>NUCLEOTIDE SEQUENCE [LARGE SCALE GENOMIC DNA]</scope>
    <source>
        <strain evidence="23 24">NFDCM</strain>
    </source>
</reference>
<keyword evidence="25" id="KW-1185">Reference proteome</keyword>
<evidence type="ECO:0000256" key="17">
    <source>
        <dbReference type="HAMAP-Rule" id="MF_00047"/>
    </source>
</evidence>
<feature type="active site" evidence="18">
    <location>
        <position position="146"/>
    </location>
</feature>
<feature type="binding site" evidence="19">
    <location>
        <position position="267"/>
    </location>
    <ligand>
        <name>Mg(2+)</name>
        <dbReference type="ChEBI" id="CHEBI:18420"/>
        <label>2</label>
    </ligand>
</feature>
<proteinExistence type="inferred from homology"/>
<comment type="caution">
    <text evidence="23">The sequence shown here is derived from an EMBL/GenBank/DDBJ whole genome shotgun (WGS) entry which is preliminary data.</text>
</comment>
<dbReference type="GO" id="GO:0009252">
    <property type="term" value="P:peptidoglycan biosynthetic process"/>
    <property type="evidence" value="ECO:0007669"/>
    <property type="project" value="UniProtKB-UniRule"/>
</dbReference>
<dbReference type="PANTHER" id="PTHR23132:SF23">
    <property type="entry name" value="D-ALANINE--D-ALANINE LIGASE B"/>
    <property type="match status" value="1"/>
</dbReference>
<evidence type="ECO:0000256" key="6">
    <source>
        <dbReference type="ARBA" id="ARBA00022490"/>
    </source>
</evidence>
<feature type="active site" evidence="18">
    <location>
        <position position="18"/>
    </location>
</feature>
<keyword evidence="11 19" id="KW-0460">Magnesium</keyword>
<evidence type="ECO:0000313" key="22">
    <source>
        <dbReference type="EMBL" id="KAF7599299.1"/>
    </source>
</evidence>
<evidence type="ECO:0000259" key="21">
    <source>
        <dbReference type="PROSITE" id="PS50975"/>
    </source>
</evidence>